<reference evidence="3 4" key="1">
    <citation type="journal article" date="2013" name="Genome Biol.">
        <title>The genome sequence of the most widely cultivated cacao type and its use to identify candidate genes regulating pod color.</title>
        <authorList>
            <person name="Motamayor J.C."/>
            <person name="Mockaitis K."/>
            <person name="Schmutz J."/>
            <person name="Haiminen N."/>
            <person name="Iii D.L."/>
            <person name="Cornejo O."/>
            <person name="Findley S.D."/>
            <person name="Zheng P."/>
            <person name="Utro F."/>
            <person name="Royaert S."/>
            <person name="Saski C."/>
            <person name="Jenkins J."/>
            <person name="Podicheti R."/>
            <person name="Zhao M."/>
            <person name="Scheffler B.E."/>
            <person name="Stack J.C."/>
            <person name="Feltus F.A."/>
            <person name="Mustiga G.M."/>
            <person name="Amores F."/>
            <person name="Phillips W."/>
            <person name="Marelli J.P."/>
            <person name="May G.D."/>
            <person name="Shapiro H."/>
            <person name="Ma J."/>
            <person name="Bustamante C.D."/>
            <person name="Schnell R.J."/>
            <person name="Main D."/>
            <person name="Gilbert D."/>
            <person name="Parida L."/>
            <person name="Kuhn D.N."/>
        </authorList>
    </citation>
    <scope>NUCLEOTIDE SEQUENCE [LARGE SCALE GENOMIC DNA]</scope>
    <source>
        <strain evidence="4">cv. Matina 1-6</strain>
    </source>
</reference>
<dbReference type="Pfam" id="PF05022">
    <property type="entry name" value="SRP40_C"/>
    <property type="match status" value="1"/>
</dbReference>
<dbReference type="PANTHER" id="PTHR23216:SF1">
    <property type="entry name" value="NUCLEOLAR AND COILED-BODY PHOSPHOPROTEIN 1"/>
    <property type="match status" value="1"/>
</dbReference>
<gene>
    <name evidence="3" type="ORF">TCM_039613</name>
</gene>
<dbReference type="InterPro" id="IPR006594">
    <property type="entry name" value="LisH"/>
</dbReference>
<dbReference type="PANTHER" id="PTHR23216">
    <property type="entry name" value="NUCLEOLAR AND COILED-BODY PHOSPHOPROTEIN 1"/>
    <property type="match status" value="1"/>
</dbReference>
<sequence>MSLMVGKPSPSLIALKPRQVVLSFNTTMKNKASPQSLNPHQKSLLLLSVAQFLERNSFSKTLKKFLSEAHIQYFVFLEAFNVLLAYTNYAPSFLSSYCSSLCKNDLTDSSLDLEEMCCKYLAMSDLHVDRKLHIELPLSFAFTCDNSSSNLNREQFQDMQVNGNPNGDERVGIASAVDTAMKRKKKRGNESSTDARAGQSEVVDKSANSKNSEEQVFREASKAPADDIIDGSQLDESVKKQKEKKKKSKLDSESCVHNAQCLGGESETYKDAVSMESNRVSDAGMEIKTKGKKKKKIKLTSDSFVDNVEQHGSEDKPQAATTLNASDISLEDKTTKSKAKKKKKDDSEELEKGKSSGVESKNNNSGISKEDSTIMDSKGSKKRKRLDSEVNDSQPVDKMAIEDSKRRKTESSQEQENGNIEKNEKNSEQNSLKKQQNGSVPTKKPFQRVNIDEVVFVDRRLEDNSYWAKDGAGNGYGAKAQEVLGQVRGRDFRHEKTKKKRGSYRGGQIDLQSHSIKFNYSDDE</sequence>
<feature type="compositionally biased region" description="Basic and acidic residues" evidence="1">
    <location>
        <begin position="211"/>
        <end position="225"/>
    </location>
</feature>
<keyword evidence="4" id="KW-1185">Reference proteome</keyword>
<protein>
    <recommendedName>
        <fullName evidence="2">Srp40 C-terminal domain-containing protein</fullName>
    </recommendedName>
</protein>
<feature type="domain" description="Srp40 C-terminal" evidence="2">
    <location>
        <begin position="445"/>
        <end position="518"/>
    </location>
</feature>
<dbReference type="OMA" id="PDWLFPA"/>
<proteinExistence type="predicted"/>
<feature type="region of interest" description="Disordered" evidence="1">
    <location>
        <begin position="262"/>
        <end position="446"/>
    </location>
</feature>
<accession>A0A061GSH9</accession>
<evidence type="ECO:0000259" key="2">
    <source>
        <dbReference type="Pfam" id="PF05022"/>
    </source>
</evidence>
<dbReference type="HOGENOM" id="CLU_036031_0_0_1"/>
<dbReference type="InterPro" id="IPR039191">
    <property type="entry name" value="Nopp140-like"/>
</dbReference>
<dbReference type="Gramene" id="EOY32112">
    <property type="protein sequence ID" value="EOY32112"/>
    <property type="gene ID" value="TCM_039613"/>
</dbReference>
<feature type="compositionally biased region" description="Basic and acidic residues" evidence="1">
    <location>
        <begin position="344"/>
        <end position="354"/>
    </location>
</feature>
<name>A0A061GSH9_THECC</name>
<dbReference type="STRING" id="3641.A0A061GSH9"/>
<dbReference type="GO" id="GO:0005730">
    <property type="term" value="C:nucleolus"/>
    <property type="evidence" value="ECO:0007669"/>
    <property type="project" value="InterPro"/>
</dbReference>
<dbReference type="FunCoup" id="A0A061GSH9">
    <property type="interactions" value="471"/>
</dbReference>
<dbReference type="Proteomes" id="UP000026915">
    <property type="component" value="Chromosome 9"/>
</dbReference>
<feature type="compositionally biased region" description="Polar residues" evidence="1">
    <location>
        <begin position="428"/>
        <end position="440"/>
    </location>
</feature>
<feature type="compositionally biased region" description="Basic and acidic residues" evidence="1">
    <location>
        <begin position="399"/>
        <end position="411"/>
    </location>
</feature>
<dbReference type="eggNOG" id="KOG2992">
    <property type="taxonomic scope" value="Eukaryota"/>
</dbReference>
<dbReference type="SMART" id="SM00667">
    <property type="entry name" value="LisH"/>
    <property type="match status" value="1"/>
</dbReference>
<feature type="region of interest" description="Disordered" evidence="1">
    <location>
        <begin position="493"/>
        <end position="524"/>
    </location>
</feature>
<dbReference type="InParanoid" id="A0A061GSH9"/>
<evidence type="ECO:0000256" key="1">
    <source>
        <dbReference type="SAM" id="MobiDB-lite"/>
    </source>
</evidence>
<evidence type="ECO:0000313" key="3">
    <source>
        <dbReference type="EMBL" id="EOY32112.1"/>
    </source>
</evidence>
<feature type="region of interest" description="Disordered" evidence="1">
    <location>
        <begin position="180"/>
        <end position="232"/>
    </location>
</feature>
<dbReference type="InterPro" id="IPR007718">
    <property type="entry name" value="Srp40_C"/>
</dbReference>
<dbReference type="AlphaFoldDB" id="A0A061GSH9"/>
<feature type="compositionally biased region" description="Basic and acidic residues" evidence="1">
    <location>
        <begin position="308"/>
        <end position="317"/>
    </location>
</feature>
<organism evidence="3 4">
    <name type="scientific">Theobroma cacao</name>
    <name type="common">Cacao</name>
    <name type="synonym">Cocoa</name>
    <dbReference type="NCBI Taxonomy" id="3641"/>
    <lineage>
        <taxon>Eukaryota</taxon>
        <taxon>Viridiplantae</taxon>
        <taxon>Streptophyta</taxon>
        <taxon>Embryophyta</taxon>
        <taxon>Tracheophyta</taxon>
        <taxon>Spermatophyta</taxon>
        <taxon>Magnoliopsida</taxon>
        <taxon>eudicotyledons</taxon>
        <taxon>Gunneridae</taxon>
        <taxon>Pentapetalae</taxon>
        <taxon>rosids</taxon>
        <taxon>malvids</taxon>
        <taxon>Malvales</taxon>
        <taxon>Malvaceae</taxon>
        <taxon>Byttnerioideae</taxon>
        <taxon>Theobroma</taxon>
    </lineage>
</organism>
<dbReference type="PROSITE" id="PS50896">
    <property type="entry name" value="LISH"/>
    <property type="match status" value="1"/>
</dbReference>
<dbReference type="EMBL" id="CM001887">
    <property type="protein sequence ID" value="EOY32112.1"/>
    <property type="molecule type" value="Genomic_DNA"/>
</dbReference>
<evidence type="ECO:0000313" key="4">
    <source>
        <dbReference type="Proteomes" id="UP000026915"/>
    </source>
</evidence>